<protein>
    <submittedName>
        <fullName evidence="1">Hypp921 protein</fullName>
    </submittedName>
</protein>
<organism evidence="1 2">
    <name type="scientific">Branchiostoma lanceolatum</name>
    <name type="common">Common lancelet</name>
    <name type="synonym">Amphioxus lanceolatum</name>
    <dbReference type="NCBI Taxonomy" id="7740"/>
    <lineage>
        <taxon>Eukaryota</taxon>
        <taxon>Metazoa</taxon>
        <taxon>Chordata</taxon>
        <taxon>Cephalochordata</taxon>
        <taxon>Leptocardii</taxon>
        <taxon>Amphioxiformes</taxon>
        <taxon>Branchiostomatidae</taxon>
        <taxon>Branchiostoma</taxon>
    </lineage>
</organism>
<gene>
    <name evidence="1" type="primary">Hypp921</name>
    <name evidence="1" type="ORF">BLAG_LOCUS12581</name>
</gene>
<name>A0A8K0EIP0_BRALA</name>
<evidence type="ECO:0000313" key="2">
    <source>
        <dbReference type="Proteomes" id="UP000838412"/>
    </source>
</evidence>
<dbReference type="EMBL" id="OV696687">
    <property type="protein sequence ID" value="CAH1252516.1"/>
    <property type="molecule type" value="Genomic_DNA"/>
</dbReference>
<sequence length="100" mass="11339">MREVELLLLQEYCCCYRLGGLFVRAGNDDGGTGSVERGRRKHSLLQIEDKVGPRLVIACVFLFTPGALTAEEVQLVQDWLLLGLHHYLQQGFYPTSFILR</sequence>
<accession>A0A8K0EIP0</accession>
<proteinExistence type="predicted"/>
<keyword evidence="2" id="KW-1185">Reference proteome</keyword>
<evidence type="ECO:0000313" key="1">
    <source>
        <dbReference type="EMBL" id="CAH1252516.1"/>
    </source>
</evidence>
<dbReference type="Proteomes" id="UP000838412">
    <property type="component" value="Chromosome 2"/>
</dbReference>
<reference evidence="1" key="1">
    <citation type="submission" date="2022-01" db="EMBL/GenBank/DDBJ databases">
        <authorList>
            <person name="Braso-Vives M."/>
        </authorList>
    </citation>
    <scope>NUCLEOTIDE SEQUENCE</scope>
</reference>
<dbReference type="AlphaFoldDB" id="A0A8K0EIP0"/>